<name>A0A0A1U1C9_ENTIV</name>
<feature type="compositionally biased region" description="Basic residues" evidence="2">
    <location>
        <begin position="236"/>
        <end position="249"/>
    </location>
</feature>
<dbReference type="GeneID" id="14885411"/>
<protein>
    <submittedName>
        <fullName evidence="3">Uncharacterized protein</fullName>
    </submittedName>
</protein>
<dbReference type="OMA" id="EVHYEED"/>
<dbReference type="Proteomes" id="UP000014680">
    <property type="component" value="Unassembled WGS sequence"/>
</dbReference>
<keyword evidence="1" id="KW-0175">Coiled coil</keyword>
<dbReference type="AlphaFoldDB" id="A0A0A1U1C9"/>
<evidence type="ECO:0000313" key="4">
    <source>
        <dbReference type="Proteomes" id="UP000014680"/>
    </source>
</evidence>
<dbReference type="KEGG" id="eiv:EIN_030740"/>
<proteinExistence type="predicted"/>
<evidence type="ECO:0000313" key="3">
    <source>
        <dbReference type="EMBL" id="ELP86403.1"/>
    </source>
</evidence>
<evidence type="ECO:0000256" key="1">
    <source>
        <dbReference type="SAM" id="Coils"/>
    </source>
</evidence>
<dbReference type="VEuPathDB" id="AmoebaDB:EIN_030740"/>
<evidence type="ECO:0000256" key="2">
    <source>
        <dbReference type="SAM" id="MobiDB-lite"/>
    </source>
</evidence>
<dbReference type="RefSeq" id="XP_004185749.1">
    <property type="nucleotide sequence ID" value="XM_004185701.1"/>
</dbReference>
<accession>A0A0A1U1C9</accession>
<gene>
    <name evidence="3" type="ORF">EIN_030740</name>
</gene>
<organism evidence="3 4">
    <name type="scientific">Entamoeba invadens IP1</name>
    <dbReference type="NCBI Taxonomy" id="370355"/>
    <lineage>
        <taxon>Eukaryota</taxon>
        <taxon>Amoebozoa</taxon>
        <taxon>Evosea</taxon>
        <taxon>Archamoebae</taxon>
        <taxon>Mastigamoebida</taxon>
        <taxon>Entamoebidae</taxon>
        <taxon>Entamoeba</taxon>
    </lineage>
</organism>
<feature type="region of interest" description="Disordered" evidence="2">
    <location>
        <begin position="202"/>
        <end position="249"/>
    </location>
</feature>
<sequence>MGVLNVAVVGDQPLMKELLTSLEKETSQKSEALGDESILSGQIELEGETLKLRYISNASDLSVEECNLALVCVSDDKLKEAEAVVERVTLNITGPIFSYCKTKMFDALKNTKLIPPQTSVLSILFYVQKQIQNRLPIGDIVKLIDFEEDARKTFENKVQQQKDELARFAQKIEHDQKDLQEKITEQSLLTGLDSSEDIEEVHYEEDENETHTTKSQIQKKGQMVFGPDGKMTFKQQQKKAAKKVAKKKK</sequence>
<keyword evidence="4" id="KW-1185">Reference proteome</keyword>
<dbReference type="EMBL" id="KB206969">
    <property type="protein sequence ID" value="ELP86403.1"/>
    <property type="molecule type" value="Genomic_DNA"/>
</dbReference>
<reference evidence="3 4" key="1">
    <citation type="submission" date="2012-10" db="EMBL/GenBank/DDBJ databases">
        <authorList>
            <person name="Zafar N."/>
            <person name="Inman J."/>
            <person name="Hall N."/>
            <person name="Lorenzi H."/>
            <person name="Caler E."/>
        </authorList>
    </citation>
    <scope>NUCLEOTIDE SEQUENCE [LARGE SCALE GENOMIC DNA]</scope>
    <source>
        <strain evidence="3 4">IP1</strain>
    </source>
</reference>
<feature type="coiled-coil region" evidence="1">
    <location>
        <begin position="144"/>
        <end position="178"/>
    </location>
</feature>